<accession>A0A502LGX8</accession>
<protein>
    <submittedName>
        <fullName evidence="1">Uncharacterized protein</fullName>
    </submittedName>
</protein>
<sequence length="74" mass="8651">MKKLFIAIVSFFFFTFSKDVITVEQFKADQTLLEKYLYQCKNGEIHPNDLICLNAKKAKRHLLLDAERARLSAK</sequence>
<organism evidence="1 2">
    <name type="scientific">Haemophilus haemolyticus</name>
    <dbReference type="NCBI Taxonomy" id="726"/>
    <lineage>
        <taxon>Bacteria</taxon>
        <taxon>Pseudomonadati</taxon>
        <taxon>Pseudomonadota</taxon>
        <taxon>Gammaproteobacteria</taxon>
        <taxon>Pasteurellales</taxon>
        <taxon>Pasteurellaceae</taxon>
        <taxon>Haemophilus</taxon>
    </lineage>
</organism>
<proteinExistence type="predicted"/>
<reference evidence="1 2" key="1">
    <citation type="submission" date="2019-01" db="EMBL/GenBank/DDBJ databases">
        <title>Comparative genomic analysis identifies haemin-independent Haemophilus haemolyticus: a formal re-classification of Haemophilus intermedius.</title>
        <authorList>
            <person name="Harris T.M."/>
            <person name="Price E.P."/>
            <person name="Sarovich D.S."/>
            <person name="Norskov-Lauritsen N."/>
            <person name="Beissbarth J."/>
            <person name="Chang A.B."/>
            <person name="Smith-Vaughan H.C."/>
        </authorList>
    </citation>
    <scope>NUCLEOTIDE SEQUENCE [LARGE SCALE GENOMIC DNA]</scope>
    <source>
        <strain evidence="1 2">60982 B Hi-1</strain>
    </source>
</reference>
<dbReference type="EMBL" id="SDPD01000007">
    <property type="protein sequence ID" value="TPH21515.1"/>
    <property type="molecule type" value="Genomic_DNA"/>
</dbReference>
<comment type="caution">
    <text evidence="1">The sequence shown here is derived from an EMBL/GenBank/DDBJ whole genome shotgun (WGS) entry which is preliminary data.</text>
</comment>
<dbReference type="Proteomes" id="UP000316282">
    <property type="component" value="Unassembled WGS sequence"/>
</dbReference>
<name>A0A502LGX8_HAEHA</name>
<gene>
    <name evidence="1" type="ORF">EUX52_04850</name>
</gene>
<dbReference type="RefSeq" id="WP_111407722.1">
    <property type="nucleotide sequence ID" value="NZ_QEPL01000003.1"/>
</dbReference>
<dbReference type="AlphaFoldDB" id="A0A502LGX8"/>
<evidence type="ECO:0000313" key="1">
    <source>
        <dbReference type="EMBL" id="TPH21515.1"/>
    </source>
</evidence>
<evidence type="ECO:0000313" key="2">
    <source>
        <dbReference type="Proteomes" id="UP000316282"/>
    </source>
</evidence>